<protein>
    <submittedName>
        <fullName evidence="2">Uncharacterized protein</fullName>
    </submittedName>
</protein>
<proteinExistence type="predicted"/>
<gene>
    <name evidence="2" type="ORF">DM02DRAFT_634603</name>
</gene>
<accession>A0A2V1D896</accession>
<organism evidence="2 3">
    <name type="scientific">Periconia macrospinosa</name>
    <dbReference type="NCBI Taxonomy" id="97972"/>
    <lineage>
        <taxon>Eukaryota</taxon>
        <taxon>Fungi</taxon>
        <taxon>Dikarya</taxon>
        <taxon>Ascomycota</taxon>
        <taxon>Pezizomycotina</taxon>
        <taxon>Dothideomycetes</taxon>
        <taxon>Pleosporomycetidae</taxon>
        <taxon>Pleosporales</taxon>
        <taxon>Massarineae</taxon>
        <taxon>Periconiaceae</taxon>
        <taxon>Periconia</taxon>
    </lineage>
</organism>
<reference evidence="2 3" key="1">
    <citation type="journal article" date="2018" name="Sci. Rep.">
        <title>Comparative genomics provides insights into the lifestyle and reveals functional heterogeneity of dark septate endophytic fungi.</title>
        <authorList>
            <person name="Knapp D.G."/>
            <person name="Nemeth J.B."/>
            <person name="Barry K."/>
            <person name="Hainaut M."/>
            <person name="Henrissat B."/>
            <person name="Johnson J."/>
            <person name="Kuo A."/>
            <person name="Lim J.H.P."/>
            <person name="Lipzen A."/>
            <person name="Nolan M."/>
            <person name="Ohm R.A."/>
            <person name="Tamas L."/>
            <person name="Grigoriev I.V."/>
            <person name="Spatafora J.W."/>
            <person name="Nagy L.G."/>
            <person name="Kovacs G.M."/>
        </authorList>
    </citation>
    <scope>NUCLEOTIDE SEQUENCE [LARGE SCALE GENOMIC DNA]</scope>
    <source>
        <strain evidence="2 3">DSE2036</strain>
    </source>
</reference>
<evidence type="ECO:0000256" key="1">
    <source>
        <dbReference type="SAM" id="SignalP"/>
    </source>
</evidence>
<feature type="chain" id="PRO_5015954698" evidence="1">
    <location>
        <begin position="16"/>
        <end position="131"/>
    </location>
</feature>
<keyword evidence="1" id="KW-0732">Signal</keyword>
<evidence type="ECO:0000313" key="2">
    <source>
        <dbReference type="EMBL" id="PVH93379.1"/>
    </source>
</evidence>
<dbReference type="OrthoDB" id="3867638at2759"/>
<dbReference type="Proteomes" id="UP000244855">
    <property type="component" value="Unassembled WGS sequence"/>
</dbReference>
<name>A0A2V1D896_9PLEO</name>
<keyword evidence="3" id="KW-1185">Reference proteome</keyword>
<dbReference type="EMBL" id="KZ805593">
    <property type="protein sequence ID" value="PVH93379.1"/>
    <property type="molecule type" value="Genomic_DNA"/>
</dbReference>
<evidence type="ECO:0000313" key="3">
    <source>
        <dbReference type="Proteomes" id="UP000244855"/>
    </source>
</evidence>
<dbReference type="AlphaFoldDB" id="A0A2V1D896"/>
<sequence length="131" mass="13790">MKFLSVLLAVAPALATPLGSAGVSDTPAPEKRITANTCHFKSVASGAQLEYTIDMAGWGNADETPRSGCGSGLLDNLRGQCGDILNWGCDAIHENPHDTRAHFRLSGWVTTAPGWLASPLSRRATGVKCVQ</sequence>
<feature type="signal peptide" evidence="1">
    <location>
        <begin position="1"/>
        <end position="15"/>
    </location>
</feature>